<name>A0A9W7CP08_9STRA</name>
<sequence length="585" mass="67818">MEYHYEIEHIDGESNVWADMISRWAGDHDPSVRLKVMEMRKRSRDEPHTGPKRRRKQTRQSIKEHEVIVEQKPVVPTLQQHILRPLDDPGFEWPSWVAIRAEQVRYATNRPKNASGDDQTGWYIEKKVWIPAKATELIQRMLVVAHCGSQVHRGRDATLAALRRLFLIDRLRARVDTFLANCLMCKHIKGGKTIQRPWGETYRNNTRNGALHFDFLSLGNTFSGDRYLLVLKDEATHFTELTPCADPTSTVAVEAILSWHSRFGAPPVWLSDQGSHFTSDVVAEVCRRLKASHDFTVAYSPWINGSVERANRDIIQVLRVLCLEYKVDTHDWTYFVPVLQASLNHTPVPSLGNRAPVELFCGLPPTTPLTFCIDTKQRRVVEVPMQTEAITKWLEELRASIREMHKPMMAARAQQTVRNRKMQKYARRPNFDVGDYVLRSRVDQKYYDKLLVTWVGPYQVMRSDKHSFGVRHLLTEEEMDVHPSRLKFYADSSLQVTEDLHEHIGAQGMVLTVSKLNDHRWSREKKDFEVLASWRGLESIEDSWESTQQLRNDIPVLLMQYAEGTKDPKFVQHLNRVCKRKARTG</sequence>
<feature type="region of interest" description="Disordered" evidence="1">
    <location>
        <begin position="38"/>
        <end position="63"/>
    </location>
</feature>
<dbReference type="InterPro" id="IPR001584">
    <property type="entry name" value="Integrase_cat-core"/>
</dbReference>
<dbReference type="PANTHER" id="PTHR37984">
    <property type="entry name" value="PROTEIN CBG26694"/>
    <property type="match status" value="1"/>
</dbReference>
<feature type="compositionally biased region" description="Basic and acidic residues" evidence="1">
    <location>
        <begin position="38"/>
        <end position="49"/>
    </location>
</feature>
<dbReference type="PROSITE" id="PS50994">
    <property type="entry name" value="INTEGRASE"/>
    <property type="match status" value="1"/>
</dbReference>
<dbReference type="Proteomes" id="UP001165121">
    <property type="component" value="Unassembled WGS sequence"/>
</dbReference>
<dbReference type="Gene3D" id="1.10.340.70">
    <property type="match status" value="1"/>
</dbReference>
<evidence type="ECO:0000313" key="5">
    <source>
        <dbReference type="Proteomes" id="UP001165121"/>
    </source>
</evidence>
<dbReference type="Pfam" id="PF00665">
    <property type="entry name" value="rve"/>
    <property type="match status" value="1"/>
</dbReference>
<dbReference type="Pfam" id="PF17921">
    <property type="entry name" value="Integrase_H2C2"/>
    <property type="match status" value="1"/>
</dbReference>
<dbReference type="PANTHER" id="PTHR37984:SF5">
    <property type="entry name" value="PROTEIN NYNRIN-LIKE"/>
    <property type="match status" value="1"/>
</dbReference>
<evidence type="ECO:0000256" key="1">
    <source>
        <dbReference type="SAM" id="MobiDB-lite"/>
    </source>
</evidence>
<feature type="domain" description="Chromo" evidence="2">
    <location>
        <begin position="511"/>
        <end position="563"/>
    </location>
</feature>
<dbReference type="OrthoDB" id="108335at2759"/>
<comment type="caution">
    <text evidence="4">The sequence shown here is derived from an EMBL/GenBank/DDBJ whole genome shotgun (WGS) entry which is preliminary data.</text>
</comment>
<dbReference type="InterPro" id="IPR016197">
    <property type="entry name" value="Chromo-like_dom_sf"/>
</dbReference>
<dbReference type="AlphaFoldDB" id="A0A9W7CP08"/>
<evidence type="ECO:0000313" key="4">
    <source>
        <dbReference type="EMBL" id="GMF37211.1"/>
    </source>
</evidence>
<evidence type="ECO:0000259" key="2">
    <source>
        <dbReference type="PROSITE" id="PS50013"/>
    </source>
</evidence>
<organism evidence="4 5">
    <name type="scientific">Phytophthora fragariaefolia</name>
    <dbReference type="NCBI Taxonomy" id="1490495"/>
    <lineage>
        <taxon>Eukaryota</taxon>
        <taxon>Sar</taxon>
        <taxon>Stramenopiles</taxon>
        <taxon>Oomycota</taxon>
        <taxon>Peronosporomycetes</taxon>
        <taxon>Peronosporales</taxon>
        <taxon>Peronosporaceae</taxon>
        <taxon>Phytophthora</taxon>
    </lineage>
</organism>
<evidence type="ECO:0000259" key="3">
    <source>
        <dbReference type="PROSITE" id="PS50994"/>
    </source>
</evidence>
<dbReference type="EMBL" id="BSXT01000991">
    <property type="protein sequence ID" value="GMF37211.1"/>
    <property type="molecule type" value="Genomic_DNA"/>
</dbReference>
<keyword evidence="5" id="KW-1185">Reference proteome</keyword>
<feature type="domain" description="Integrase catalytic" evidence="3">
    <location>
        <begin position="193"/>
        <end position="364"/>
    </location>
</feature>
<accession>A0A9W7CP08</accession>
<dbReference type="GO" id="GO:0015074">
    <property type="term" value="P:DNA integration"/>
    <property type="evidence" value="ECO:0007669"/>
    <property type="project" value="InterPro"/>
</dbReference>
<gene>
    <name evidence="4" type="ORF">Pfra01_001037000</name>
</gene>
<dbReference type="Gene3D" id="3.30.420.10">
    <property type="entry name" value="Ribonuclease H-like superfamily/Ribonuclease H"/>
    <property type="match status" value="1"/>
</dbReference>
<reference evidence="4" key="1">
    <citation type="submission" date="2023-04" db="EMBL/GenBank/DDBJ databases">
        <title>Phytophthora fragariaefolia NBRC 109709.</title>
        <authorList>
            <person name="Ichikawa N."/>
            <person name="Sato H."/>
            <person name="Tonouchi N."/>
        </authorList>
    </citation>
    <scope>NUCLEOTIDE SEQUENCE</scope>
    <source>
        <strain evidence="4">NBRC 109709</strain>
    </source>
</reference>
<dbReference type="InterPro" id="IPR036397">
    <property type="entry name" value="RNaseH_sf"/>
</dbReference>
<dbReference type="InterPro" id="IPR012337">
    <property type="entry name" value="RNaseH-like_sf"/>
</dbReference>
<protein>
    <submittedName>
        <fullName evidence="4">Unnamed protein product</fullName>
    </submittedName>
</protein>
<dbReference type="SUPFAM" id="SSF53098">
    <property type="entry name" value="Ribonuclease H-like"/>
    <property type="match status" value="1"/>
</dbReference>
<dbReference type="PROSITE" id="PS50013">
    <property type="entry name" value="CHROMO_2"/>
    <property type="match status" value="1"/>
</dbReference>
<dbReference type="InterPro" id="IPR041588">
    <property type="entry name" value="Integrase_H2C2"/>
</dbReference>
<dbReference type="InterPro" id="IPR050951">
    <property type="entry name" value="Retrovirus_Pol_polyprotein"/>
</dbReference>
<dbReference type="SUPFAM" id="SSF54160">
    <property type="entry name" value="Chromo domain-like"/>
    <property type="match status" value="1"/>
</dbReference>
<dbReference type="InterPro" id="IPR000953">
    <property type="entry name" value="Chromo/chromo_shadow_dom"/>
</dbReference>
<proteinExistence type="predicted"/>
<dbReference type="GO" id="GO:0003676">
    <property type="term" value="F:nucleic acid binding"/>
    <property type="evidence" value="ECO:0007669"/>
    <property type="project" value="InterPro"/>
</dbReference>